<protein>
    <submittedName>
        <fullName evidence="2">DUF2306 domain-containing protein</fullName>
    </submittedName>
</protein>
<feature type="transmembrane region" description="Helical" evidence="1">
    <location>
        <begin position="47"/>
        <end position="66"/>
    </location>
</feature>
<feature type="transmembrane region" description="Helical" evidence="1">
    <location>
        <begin position="175"/>
        <end position="196"/>
    </location>
</feature>
<keyword evidence="1" id="KW-0812">Transmembrane</keyword>
<sequence length="205" mass="23551">MTKKLGLIIFASLCIIIGLYPLLYFIIDSNIGILTSKSAHLLNDGLWNIGFYMHISLGGLALLVGWTQFREKLRKKNKILHRNLGRIYLISVLISGLSALYIAYFATGGIVSILGFSCLAIVWLYTTVRAYLEIINRSISKHQKFMTYSYAACFAAVTLRIWLPILIAFLNDFIIAYRIVAWLCWVPNIIFAYYMVKQQKMKRHR</sequence>
<organism evidence="2 3">
    <name type="scientific">Psychroserpens ponticola</name>
    <dbReference type="NCBI Taxonomy" id="2932268"/>
    <lineage>
        <taxon>Bacteria</taxon>
        <taxon>Pseudomonadati</taxon>
        <taxon>Bacteroidota</taxon>
        <taxon>Flavobacteriia</taxon>
        <taxon>Flavobacteriales</taxon>
        <taxon>Flavobacteriaceae</taxon>
        <taxon>Psychroserpens</taxon>
    </lineage>
</organism>
<keyword evidence="1" id="KW-0472">Membrane</keyword>
<proteinExistence type="predicted"/>
<dbReference type="InterPro" id="IPR018750">
    <property type="entry name" value="DUF2306_membrane"/>
</dbReference>
<dbReference type="Proteomes" id="UP001202717">
    <property type="component" value="Chromosome"/>
</dbReference>
<feature type="transmembrane region" description="Helical" evidence="1">
    <location>
        <begin position="7"/>
        <end position="27"/>
    </location>
</feature>
<feature type="transmembrane region" description="Helical" evidence="1">
    <location>
        <begin position="87"/>
        <end position="104"/>
    </location>
</feature>
<evidence type="ECO:0000256" key="1">
    <source>
        <dbReference type="SAM" id="Phobius"/>
    </source>
</evidence>
<dbReference type="EMBL" id="CP116221">
    <property type="protein sequence ID" value="WCO03364.1"/>
    <property type="molecule type" value="Genomic_DNA"/>
</dbReference>
<accession>A0ABY7S2H0</accession>
<dbReference type="RefSeq" id="WP_249994677.1">
    <property type="nucleotide sequence ID" value="NZ_CP116221.1"/>
</dbReference>
<dbReference type="Pfam" id="PF10067">
    <property type="entry name" value="DUF2306"/>
    <property type="match status" value="1"/>
</dbReference>
<keyword evidence="3" id="KW-1185">Reference proteome</keyword>
<name>A0ABY7S2H0_9FLAO</name>
<evidence type="ECO:0000313" key="2">
    <source>
        <dbReference type="EMBL" id="WCO03364.1"/>
    </source>
</evidence>
<evidence type="ECO:0000313" key="3">
    <source>
        <dbReference type="Proteomes" id="UP001202717"/>
    </source>
</evidence>
<reference evidence="2 3" key="1">
    <citation type="submission" date="2023-01" db="EMBL/GenBank/DDBJ databases">
        <title>Psychroserpens ponticola sp. nov., isolated from seawater.</title>
        <authorList>
            <person name="Kristyanto S."/>
            <person name="Jung J."/>
            <person name="Kim J.M."/>
            <person name="Jeon C.O."/>
        </authorList>
    </citation>
    <scope>NUCLEOTIDE SEQUENCE [LARGE SCALE GENOMIC DNA]</scope>
    <source>
        <strain evidence="2 3">MSW6</strain>
    </source>
</reference>
<gene>
    <name evidence="2" type="ORF">MUN68_007630</name>
</gene>
<feature type="transmembrane region" description="Helical" evidence="1">
    <location>
        <begin position="148"/>
        <end position="169"/>
    </location>
</feature>
<feature type="transmembrane region" description="Helical" evidence="1">
    <location>
        <begin position="110"/>
        <end position="128"/>
    </location>
</feature>
<keyword evidence="1" id="KW-1133">Transmembrane helix</keyword>